<protein>
    <submittedName>
        <fullName evidence="1">Terminase</fullName>
    </submittedName>
</protein>
<dbReference type="Proteomes" id="UP001185873">
    <property type="component" value="Unassembled WGS sequence"/>
</dbReference>
<comment type="caution">
    <text evidence="1">The sequence shown here is derived from an EMBL/GenBank/DDBJ whole genome shotgun (WGS) entry which is preliminary data.</text>
</comment>
<dbReference type="RefSeq" id="WP_317470622.1">
    <property type="nucleotide sequence ID" value="NZ_JAWLKJ010000003.1"/>
</dbReference>
<organism evidence="1 2">
    <name type="scientific">Dietzia maris</name>
    <dbReference type="NCBI Taxonomy" id="37915"/>
    <lineage>
        <taxon>Bacteria</taxon>
        <taxon>Bacillati</taxon>
        <taxon>Actinomycetota</taxon>
        <taxon>Actinomycetes</taxon>
        <taxon>Mycobacteriales</taxon>
        <taxon>Dietziaceae</taxon>
        <taxon>Dietzia</taxon>
    </lineage>
</organism>
<accession>A0AAE4R0H3</accession>
<sequence length="583" mass="64589">MQSATSLLELPAGYHVNPDTGGWESLPWPGDPLLPWNHPDRLAVLPPSLGPAIIAWGERWFIDHRTGTPWRYTPGQKRFLHLWYAVNYRGRFVYRSGAKRGAKGTGKDPFAAAVALSELCGPVKLIGWVDGKPIGQRHRLSLVQIGANSKDQAKDVLTVANAMISPAMRVRFRMDPGITRTQLSCGSRIELLTTSEASTEGDPATAILLNETHHMTTSNGGVDLADVARRNVGKSPADVQARVVEFTNAHRQGQDSVAEGTYEEFQLKAANPEAPQDLLYDSIEAEPGLDISDDDEFMLGMRQAYADAPWADLERKLAESRDSRTSVADVIRYYLNGLAAAEDSWVDPRRFDDLARPNVEVAKGEKVAMFLDCSKTSDATVLSACRLSDGHVLSLGVWRRPHGMPADAEWQVPRETVDAVVRDAWGYFKVVWFGVDPSPAQDDEDAERLYWMTLVDQWHRDFQRKLPVWATPGAGGHSVMFDMRMSSRGGKERNRVFTEAAMQTALSIDVEGDLTHDGDPTLRLHVHNARRRPNQYGVSLGKINRSSRHLVDYAVSMVGARMGRQLALRSPKVKPESGSATFA</sequence>
<name>A0AAE4R0H3_9ACTN</name>
<gene>
    <name evidence="1" type="ORF">R3P82_12670</name>
</gene>
<proteinExistence type="predicted"/>
<evidence type="ECO:0000313" key="2">
    <source>
        <dbReference type="Proteomes" id="UP001185873"/>
    </source>
</evidence>
<dbReference type="EMBL" id="JAWLKJ010000003">
    <property type="protein sequence ID" value="MDV6299963.1"/>
    <property type="molecule type" value="Genomic_DNA"/>
</dbReference>
<evidence type="ECO:0000313" key="1">
    <source>
        <dbReference type="EMBL" id="MDV6299963.1"/>
    </source>
</evidence>
<dbReference type="AlphaFoldDB" id="A0AAE4R0H3"/>
<reference evidence="1" key="1">
    <citation type="submission" date="2023-10" db="EMBL/GenBank/DDBJ databases">
        <title>Development of a sustainable strategy for remediation of hydrocarbon-contaminated territories based on the waste exchange concept.</title>
        <authorList>
            <person name="Krivoruchko A."/>
        </authorList>
    </citation>
    <scope>NUCLEOTIDE SEQUENCE</scope>
    <source>
        <strain evidence="1">IEGM 1175</strain>
    </source>
</reference>